<evidence type="ECO:0000256" key="2">
    <source>
        <dbReference type="ARBA" id="ARBA00010231"/>
    </source>
</evidence>
<reference evidence="11 12" key="1">
    <citation type="submission" date="2022-07" db="EMBL/GenBank/DDBJ databases">
        <title>Genome-wide signatures of adaptation to extreme environments.</title>
        <authorList>
            <person name="Cho C.H."/>
            <person name="Yoon H.S."/>
        </authorList>
    </citation>
    <scope>NUCLEOTIDE SEQUENCE [LARGE SCALE GENOMIC DNA]</scope>
    <source>
        <strain evidence="11 12">108.79 E11</strain>
    </source>
</reference>
<dbReference type="Pfam" id="PF02878">
    <property type="entry name" value="PGM_PMM_I"/>
    <property type="match status" value="1"/>
</dbReference>
<evidence type="ECO:0000256" key="3">
    <source>
        <dbReference type="ARBA" id="ARBA00022553"/>
    </source>
</evidence>
<organism evidence="11 12">
    <name type="scientific">Galdieria yellowstonensis</name>
    <dbReference type="NCBI Taxonomy" id="3028027"/>
    <lineage>
        <taxon>Eukaryota</taxon>
        <taxon>Rhodophyta</taxon>
        <taxon>Bangiophyceae</taxon>
        <taxon>Galdieriales</taxon>
        <taxon>Galdieriaceae</taxon>
        <taxon>Galdieria</taxon>
    </lineage>
</organism>
<evidence type="ECO:0000259" key="8">
    <source>
        <dbReference type="Pfam" id="PF02878"/>
    </source>
</evidence>
<dbReference type="InterPro" id="IPR016055">
    <property type="entry name" value="A-D-PHexomutase_a/b/a-I/II/III"/>
</dbReference>
<keyword evidence="5" id="KW-0460">Magnesium</keyword>
<dbReference type="GO" id="GO:0006166">
    <property type="term" value="P:purine ribonucleoside salvage"/>
    <property type="evidence" value="ECO:0007669"/>
    <property type="project" value="TreeGrafter"/>
</dbReference>
<dbReference type="InterPro" id="IPR005844">
    <property type="entry name" value="A-D-PHexomutase_a/b/a-I"/>
</dbReference>
<comment type="caution">
    <text evidence="11">The sequence shown here is derived from an EMBL/GenBank/DDBJ whole genome shotgun (WGS) entry which is preliminary data.</text>
</comment>
<gene>
    <name evidence="11" type="ORF">GAYE_SCF15G3592</name>
</gene>
<evidence type="ECO:0000313" key="11">
    <source>
        <dbReference type="EMBL" id="KAK4525683.1"/>
    </source>
</evidence>
<keyword evidence="6" id="KW-0413">Isomerase</keyword>
<sequence>MQRILSAVAFVGLVGLFVFRSVRRNTSSRVNSLASNGNRRKRTIATAEPSNVTAKEQSEKTESLPSYVAALARIWCQRDPDESTRKEVQSWISDKQLIFAKERLEGKLHFGTAGLRGPMAAGYDRLNTLTVLQATQGVLKYLERLYGTEEVRKRGVCVGRDSRHNSDKFAAVTQAVFLRSGVPVHSLAINPVPTPLVSFAVTHLHCVAGIMITASHNPKTDNGYKLYLEDGCQILPPHDKHIEHLIQENYEPWFPNYEEWLKQEKLLNHPMFTDKLDEVHEAYCSFVTSFLHLREDAANKFAPVITYSPLHGVGAPFFKRLCAAFGFPEFIMTKSQEEPNPDFPTAPYPNPEEGPQVFEESFKEANSHGAKLVLMTDPDADRFAVAEYNGSEWRIFSGNEIAFLLVSWLWENRLELRKRWMQQNNISEERNDSAEDVSSNSFACVASAVSSKFIQTMAEKEGFQFRETLTGFKWLSHAALELEQQNCQLLLAYEEALGYMCTTRVRDKDGISAAAVFWELACSTYQCDMLLVDRLNLLYQKYGYFQSCNGYVLAESSSVVPCVFEKIRKEGYPLEIMGCRVVSYRDLATGVDTAEENGRTSLPCSPSTCFITFRLQTGRHPSFSDVDVFLSIRGSGTEPKLKYYCEMRCDNANELEHDRMFLKNLVDNFIQCVLKPEENHLQLAKVSEL</sequence>
<name>A0AAV9IEB8_9RHOD</name>
<dbReference type="CDD" id="cd05799">
    <property type="entry name" value="PGM2"/>
    <property type="match status" value="1"/>
</dbReference>
<keyword evidence="12" id="KW-1185">Reference proteome</keyword>
<dbReference type="Proteomes" id="UP001300502">
    <property type="component" value="Unassembled WGS sequence"/>
</dbReference>
<evidence type="ECO:0008006" key="13">
    <source>
        <dbReference type="Google" id="ProtNLM"/>
    </source>
</evidence>
<evidence type="ECO:0000256" key="6">
    <source>
        <dbReference type="ARBA" id="ARBA00023235"/>
    </source>
</evidence>
<feature type="region of interest" description="Disordered" evidence="7">
    <location>
        <begin position="29"/>
        <end position="59"/>
    </location>
</feature>
<dbReference type="SUPFAM" id="SSF53738">
    <property type="entry name" value="Phosphoglucomutase, first 3 domains"/>
    <property type="match status" value="3"/>
</dbReference>
<evidence type="ECO:0000259" key="9">
    <source>
        <dbReference type="Pfam" id="PF02879"/>
    </source>
</evidence>
<proteinExistence type="inferred from homology"/>
<evidence type="ECO:0000313" key="12">
    <source>
        <dbReference type="Proteomes" id="UP001300502"/>
    </source>
</evidence>
<dbReference type="EMBL" id="JANCYU010000032">
    <property type="protein sequence ID" value="KAK4525683.1"/>
    <property type="molecule type" value="Genomic_DNA"/>
</dbReference>
<dbReference type="GO" id="GO:0000287">
    <property type="term" value="F:magnesium ion binding"/>
    <property type="evidence" value="ECO:0007669"/>
    <property type="project" value="InterPro"/>
</dbReference>
<feature type="domain" description="Alpha-D-phosphohexomutase alpha/beta/alpha" evidence="9">
    <location>
        <begin position="282"/>
        <end position="390"/>
    </location>
</feature>
<feature type="domain" description="Alpha-D-phosphohexomutase alpha/beta/alpha" evidence="8">
    <location>
        <begin position="109"/>
        <end position="250"/>
    </location>
</feature>
<comment type="similarity">
    <text evidence="2">Belongs to the phosphohexose mutase family.</text>
</comment>
<dbReference type="InterPro" id="IPR005846">
    <property type="entry name" value="A-D-PHexomutase_a/b/a-III"/>
</dbReference>
<dbReference type="Pfam" id="PF02879">
    <property type="entry name" value="PGM_PMM_II"/>
    <property type="match status" value="1"/>
</dbReference>
<evidence type="ECO:0000259" key="10">
    <source>
        <dbReference type="Pfam" id="PF02880"/>
    </source>
</evidence>
<evidence type="ECO:0000256" key="4">
    <source>
        <dbReference type="ARBA" id="ARBA00022723"/>
    </source>
</evidence>
<dbReference type="GO" id="GO:0005634">
    <property type="term" value="C:nucleus"/>
    <property type="evidence" value="ECO:0007669"/>
    <property type="project" value="TreeGrafter"/>
</dbReference>
<keyword evidence="3" id="KW-0597">Phosphoprotein</keyword>
<protein>
    <recommendedName>
        <fullName evidence="13">Phosphoglucomutase</fullName>
    </recommendedName>
</protein>
<dbReference type="PANTHER" id="PTHR45745">
    <property type="entry name" value="PHOSPHOMANNOMUTASE 45A"/>
    <property type="match status" value="1"/>
</dbReference>
<feature type="domain" description="Alpha-D-phosphohexomutase alpha/beta/alpha" evidence="10">
    <location>
        <begin position="443"/>
        <end position="524"/>
    </location>
</feature>
<accession>A0AAV9IEB8</accession>
<evidence type="ECO:0000256" key="5">
    <source>
        <dbReference type="ARBA" id="ARBA00022842"/>
    </source>
</evidence>
<comment type="cofactor">
    <cofactor evidence="1">
        <name>Mg(2+)</name>
        <dbReference type="ChEBI" id="CHEBI:18420"/>
    </cofactor>
</comment>
<dbReference type="GO" id="GO:0005975">
    <property type="term" value="P:carbohydrate metabolic process"/>
    <property type="evidence" value="ECO:0007669"/>
    <property type="project" value="InterPro"/>
</dbReference>
<dbReference type="Pfam" id="PF02880">
    <property type="entry name" value="PGM_PMM_III"/>
    <property type="match status" value="1"/>
</dbReference>
<dbReference type="PANTHER" id="PTHR45745:SF1">
    <property type="entry name" value="PHOSPHOGLUCOMUTASE 2B-RELATED"/>
    <property type="match status" value="1"/>
</dbReference>
<evidence type="ECO:0000256" key="1">
    <source>
        <dbReference type="ARBA" id="ARBA00001946"/>
    </source>
</evidence>
<dbReference type="GO" id="GO:0008973">
    <property type="term" value="F:phosphopentomutase activity"/>
    <property type="evidence" value="ECO:0007669"/>
    <property type="project" value="TreeGrafter"/>
</dbReference>
<evidence type="ECO:0000256" key="7">
    <source>
        <dbReference type="SAM" id="MobiDB-lite"/>
    </source>
</evidence>
<dbReference type="Gene3D" id="3.40.120.10">
    <property type="entry name" value="Alpha-D-Glucose-1,6-Bisphosphate, subunit A, domain 3"/>
    <property type="match status" value="3"/>
</dbReference>
<dbReference type="InterPro" id="IPR016066">
    <property type="entry name" value="A-D-PHexomutase_CS"/>
</dbReference>
<dbReference type="InterPro" id="IPR005845">
    <property type="entry name" value="A-D-PHexomutase_a/b/a-II"/>
</dbReference>
<keyword evidence="4" id="KW-0479">Metal-binding</keyword>
<dbReference type="PROSITE" id="PS00710">
    <property type="entry name" value="PGM_PMM"/>
    <property type="match status" value="1"/>
</dbReference>
<dbReference type="AlphaFoldDB" id="A0AAV9IEB8"/>